<comment type="caution">
    <text evidence="1">The sequence shown here is derived from an EMBL/GenBank/DDBJ whole genome shotgun (WGS) entry which is preliminary data.</text>
</comment>
<name>A0ACB9JDT0_9ASTR</name>
<proteinExistence type="predicted"/>
<evidence type="ECO:0000313" key="1">
    <source>
        <dbReference type="EMBL" id="KAI3818634.1"/>
    </source>
</evidence>
<dbReference type="EMBL" id="CM042021">
    <property type="protein sequence ID" value="KAI3818634.1"/>
    <property type="molecule type" value="Genomic_DNA"/>
</dbReference>
<reference evidence="2" key="1">
    <citation type="journal article" date="2022" name="Mol. Ecol. Resour.">
        <title>The genomes of chicory, endive, great burdock and yacon provide insights into Asteraceae palaeo-polyploidization history and plant inulin production.</title>
        <authorList>
            <person name="Fan W."/>
            <person name="Wang S."/>
            <person name="Wang H."/>
            <person name="Wang A."/>
            <person name="Jiang F."/>
            <person name="Liu H."/>
            <person name="Zhao H."/>
            <person name="Xu D."/>
            <person name="Zhang Y."/>
        </authorList>
    </citation>
    <scope>NUCLEOTIDE SEQUENCE [LARGE SCALE GENOMIC DNA]</scope>
    <source>
        <strain evidence="2">cv. Yunnan</strain>
    </source>
</reference>
<evidence type="ECO:0000313" key="2">
    <source>
        <dbReference type="Proteomes" id="UP001056120"/>
    </source>
</evidence>
<reference evidence="1 2" key="2">
    <citation type="journal article" date="2022" name="Mol. Ecol. Resour.">
        <title>The genomes of chicory, endive, great burdock and yacon provide insights into Asteraceae paleo-polyploidization history and plant inulin production.</title>
        <authorList>
            <person name="Fan W."/>
            <person name="Wang S."/>
            <person name="Wang H."/>
            <person name="Wang A."/>
            <person name="Jiang F."/>
            <person name="Liu H."/>
            <person name="Zhao H."/>
            <person name="Xu D."/>
            <person name="Zhang Y."/>
        </authorList>
    </citation>
    <scope>NUCLEOTIDE SEQUENCE [LARGE SCALE GENOMIC DNA]</scope>
    <source>
        <strain evidence="2">cv. Yunnan</strain>
        <tissue evidence="1">Leaves</tissue>
    </source>
</reference>
<gene>
    <name evidence="1" type="ORF">L1987_12449</name>
</gene>
<accession>A0ACB9JDT0</accession>
<organism evidence="1 2">
    <name type="scientific">Smallanthus sonchifolius</name>
    <dbReference type="NCBI Taxonomy" id="185202"/>
    <lineage>
        <taxon>Eukaryota</taxon>
        <taxon>Viridiplantae</taxon>
        <taxon>Streptophyta</taxon>
        <taxon>Embryophyta</taxon>
        <taxon>Tracheophyta</taxon>
        <taxon>Spermatophyta</taxon>
        <taxon>Magnoliopsida</taxon>
        <taxon>eudicotyledons</taxon>
        <taxon>Gunneridae</taxon>
        <taxon>Pentapetalae</taxon>
        <taxon>asterids</taxon>
        <taxon>campanulids</taxon>
        <taxon>Asterales</taxon>
        <taxon>Asteraceae</taxon>
        <taxon>Asteroideae</taxon>
        <taxon>Heliantheae alliance</taxon>
        <taxon>Millerieae</taxon>
        <taxon>Smallanthus</taxon>
    </lineage>
</organism>
<keyword evidence="2" id="KW-1185">Reference proteome</keyword>
<sequence>MLSSWKSTNPYHCSWFGVTCNAQGMVSELRLSEGLRNCSSLKKGEFLGGKLSNLIGKFSELRVLSLPFNQIRGELPIEIWGLKNLELIYIEGNSMTANLSMINLSIT</sequence>
<dbReference type="Proteomes" id="UP001056120">
    <property type="component" value="Linkage Group LG04"/>
</dbReference>
<protein>
    <submittedName>
        <fullName evidence="1">Uncharacterized protein</fullName>
    </submittedName>
</protein>